<organism evidence="10 11">
    <name type="scientific">Fulvitalea axinellae</name>
    <dbReference type="NCBI Taxonomy" id="1182444"/>
    <lineage>
        <taxon>Bacteria</taxon>
        <taxon>Pseudomonadati</taxon>
        <taxon>Bacteroidota</taxon>
        <taxon>Cytophagia</taxon>
        <taxon>Cytophagales</taxon>
        <taxon>Persicobacteraceae</taxon>
        <taxon>Fulvitalea</taxon>
    </lineage>
</organism>
<keyword evidence="3 7" id="KW-1134">Transmembrane beta strand</keyword>
<keyword evidence="5 7" id="KW-0472">Membrane</keyword>
<dbReference type="RefSeq" id="WP_338395531.1">
    <property type="nucleotide sequence ID" value="NZ_AP025318.1"/>
</dbReference>
<gene>
    <name evidence="10" type="ORF">FUAX_48240</name>
</gene>
<proteinExistence type="inferred from homology"/>
<dbReference type="InterPro" id="IPR037066">
    <property type="entry name" value="Plug_dom_sf"/>
</dbReference>
<protein>
    <submittedName>
        <fullName evidence="10">SusC/RagA family TonB-linked outer membrane protein</fullName>
    </submittedName>
</protein>
<evidence type="ECO:0000256" key="5">
    <source>
        <dbReference type="ARBA" id="ARBA00023136"/>
    </source>
</evidence>
<dbReference type="SUPFAM" id="SSF56935">
    <property type="entry name" value="Porins"/>
    <property type="match status" value="1"/>
</dbReference>
<keyword evidence="6 7" id="KW-0998">Cell outer membrane</keyword>
<evidence type="ECO:0000313" key="11">
    <source>
        <dbReference type="Proteomes" id="UP001348817"/>
    </source>
</evidence>
<comment type="similarity">
    <text evidence="7">Belongs to the TonB-dependent receptor family.</text>
</comment>
<evidence type="ECO:0000259" key="9">
    <source>
        <dbReference type="Pfam" id="PF07715"/>
    </source>
</evidence>
<keyword evidence="8" id="KW-0732">Signal</keyword>
<dbReference type="SUPFAM" id="SSF49464">
    <property type="entry name" value="Carboxypeptidase regulatory domain-like"/>
    <property type="match status" value="1"/>
</dbReference>
<dbReference type="GO" id="GO:0009279">
    <property type="term" value="C:cell outer membrane"/>
    <property type="evidence" value="ECO:0007669"/>
    <property type="project" value="UniProtKB-SubCell"/>
</dbReference>
<keyword evidence="10" id="KW-0614">Plasmid</keyword>
<dbReference type="EMBL" id="AP025318">
    <property type="protein sequence ID" value="BDD12392.1"/>
    <property type="molecule type" value="Genomic_DNA"/>
</dbReference>
<evidence type="ECO:0000256" key="8">
    <source>
        <dbReference type="SAM" id="SignalP"/>
    </source>
</evidence>
<dbReference type="Gene3D" id="2.40.170.20">
    <property type="entry name" value="TonB-dependent receptor, beta-barrel domain"/>
    <property type="match status" value="1"/>
</dbReference>
<feature type="domain" description="TonB-dependent receptor plug" evidence="9">
    <location>
        <begin position="131"/>
        <end position="250"/>
    </location>
</feature>
<dbReference type="PROSITE" id="PS52016">
    <property type="entry name" value="TONB_DEPENDENT_REC_3"/>
    <property type="match status" value="1"/>
</dbReference>
<evidence type="ECO:0000256" key="2">
    <source>
        <dbReference type="ARBA" id="ARBA00022448"/>
    </source>
</evidence>
<evidence type="ECO:0000256" key="1">
    <source>
        <dbReference type="ARBA" id="ARBA00004571"/>
    </source>
</evidence>
<dbReference type="Pfam" id="PF07715">
    <property type="entry name" value="Plug"/>
    <property type="match status" value="1"/>
</dbReference>
<sequence>MRKHLLLYVFLLCSFGRFALAQEGGHIVSGHVKGSDGDEALIGVNVVEVDQDNRFVNGQITDINGFFMMKLSSPNSTLRFTYVGYKEKREKVNGRSKLQVTLSSAMEELQTVVVQGESTSDGFIEFRNKNTSMARVNIAEMDAMGAPSVDEMLQGRISSVDIVAASGDPGAGMQIRIRGTSTINGNREPLIVLDGIPFEADIDESFDFNSADQQNFSELLSIPVNDIETIEVLKDAASAAIWGAKAANGVIQITTKRGKRSKPYVTYAASYRIDTQPERIPLLSGSEYVTLQKDLLFNANGNPASSDRPELNYDRDFEHYYNYAQDVDWMDEITRTGQTQEHNVSLQGGGEKIRYRTSFNYRGQEGTVIGTGFDRITTRVNLDYFISDKLQVSSEFAYSRESTDSPYHNDGDKPLYYRTVAQAKMPNHSIYEYDEEGNLTGKYFTDTRLNAYQGTYNPVAMAREAGANALKNRLVSNLRIRYDLTETLSLKSTVSISLTNSKSSAFLPESASRYDWDGPEVNEARGTDAEGFRVNTFTDIFYTPKLGENHSLLFHGSWQTSDSRSYKYGISSSSLASGDFNEPGAAGYIRGMESSNGLGRTLGLVARTDYTYKNTYNVGGGFRMGADSGYGDSFSWGYFPYAAFFWRISNESFMEDLSFVDELKLRGNVGTVGLAPDRNKFSPHSIYGPSGTYMDMGGVVPRNIKLNNLKWSVKTTYDVGLEFSGFENRVNMEFGAYRSVTADQLLQLGVPGSTGYSNVFQNAATLTNEGVEFELSLVPYQTKDTKLTFDFNIARNINRVEKVPESFPLQGGNLRENGSYGVRLVEGHPLGGFYGYESLGVYSTKKDLIALDKNGEPIRDYETGEGLTMRTAWGYAFEAGDAKYKDQNNDGVIDEADVKYLGSSNPDFIGGFGLRLTHKGWSLNSRFVFRSGQDAVNSARMGLETMNNSNNQSTAVLRRWRRPGDVTDIPRAVHGGYATYNYLASDRFVEETSYLRFRSLSLAYRFDQKFVKKIGLSNLKITATANNLFTFTDYTGQDPEVPLGGGVFDIGYDKGFTPPSRSFIINLNASF</sequence>
<dbReference type="Gene3D" id="2.170.130.10">
    <property type="entry name" value="TonB-dependent receptor, plug domain"/>
    <property type="match status" value="1"/>
</dbReference>
<evidence type="ECO:0000313" key="10">
    <source>
        <dbReference type="EMBL" id="BDD12392.1"/>
    </source>
</evidence>
<feature type="chain" id="PRO_5043571945" evidence="8">
    <location>
        <begin position="22"/>
        <end position="1071"/>
    </location>
</feature>
<comment type="subcellular location">
    <subcellularLocation>
        <location evidence="1 7">Cell outer membrane</location>
        <topology evidence="1 7">Multi-pass membrane protein</topology>
    </subcellularLocation>
</comment>
<dbReference type="NCBIfam" id="TIGR04056">
    <property type="entry name" value="OMP_RagA_SusC"/>
    <property type="match status" value="1"/>
</dbReference>
<keyword evidence="4 7" id="KW-0812">Transmembrane</keyword>
<evidence type="ECO:0000256" key="4">
    <source>
        <dbReference type="ARBA" id="ARBA00022692"/>
    </source>
</evidence>
<dbReference type="NCBIfam" id="TIGR04057">
    <property type="entry name" value="SusC_RagA_signa"/>
    <property type="match status" value="1"/>
</dbReference>
<dbReference type="InterPro" id="IPR036942">
    <property type="entry name" value="Beta-barrel_TonB_sf"/>
</dbReference>
<reference evidence="10 11" key="1">
    <citation type="submission" date="2021-12" db="EMBL/GenBank/DDBJ databases">
        <title>Genome sequencing of bacteria with rrn-lacking chromosome and rrn-plasmid.</title>
        <authorList>
            <person name="Anda M."/>
            <person name="Iwasaki W."/>
        </authorList>
    </citation>
    <scope>NUCLEOTIDE SEQUENCE [LARGE SCALE GENOMIC DNA]</scope>
    <source>
        <strain evidence="10 11">DSM 100852</strain>
        <plasmid evidence="10 11">pFA4</plasmid>
    </source>
</reference>
<dbReference type="KEGG" id="fax:FUAX_48240"/>
<dbReference type="InterPro" id="IPR039426">
    <property type="entry name" value="TonB-dep_rcpt-like"/>
</dbReference>
<dbReference type="Proteomes" id="UP001348817">
    <property type="component" value="Plasmid pFA4"/>
</dbReference>
<name>A0AAU9CZL2_9BACT</name>
<accession>A0AAU9CZL2</accession>
<dbReference type="PROSITE" id="PS00018">
    <property type="entry name" value="EF_HAND_1"/>
    <property type="match status" value="1"/>
</dbReference>
<feature type="signal peptide" evidence="8">
    <location>
        <begin position="1"/>
        <end position="21"/>
    </location>
</feature>
<dbReference type="InterPro" id="IPR012910">
    <property type="entry name" value="Plug_dom"/>
</dbReference>
<evidence type="ECO:0000256" key="7">
    <source>
        <dbReference type="PROSITE-ProRule" id="PRU01360"/>
    </source>
</evidence>
<keyword evidence="11" id="KW-1185">Reference proteome</keyword>
<evidence type="ECO:0000256" key="6">
    <source>
        <dbReference type="ARBA" id="ARBA00023237"/>
    </source>
</evidence>
<dbReference type="InterPro" id="IPR023996">
    <property type="entry name" value="TonB-dep_OMP_SusC/RagA"/>
</dbReference>
<evidence type="ECO:0000256" key="3">
    <source>
        <dbReference type="ARBA" id="ARBA00022452"/>
    </source>
</evidence>
<dbReference type="InterPro" id="IPR008969">
    <property type="entry name" value="CarboxyPept-like_regulatory"/>
</dbReference>
<geneLocation type="plasmid" evidence="10 11">
    <name>pFA4</name>
</geneLocation>
<keyword evidence="2 7" id="KW-0813">Transport</keyword>
<dbReference type="AlphaFoldDB" id="A0AAU9CZL2"/>
<dbReference type="InterPro" id="IPR023997">
    <property type="entry name" value="TonB-dep_OMP_SusC/RagA_CS"/>
</dbReference>
<dbReference type="Pfam" id="PF13715">
    <property type="entry name" value="CarbopepD_reg_2"/>
    <property type="match status" value="1"/>
</dbReference>
<dbReference type="InterPro" id="IPR018247">
    <property type="entry name" value="EF_Hand_1_Ca_BS"/>
</dbReference>